<dbReference type="Proteomes" id="UP000599578">
    <property type="component" value="Unassembled WGS sequence"/>
</dbReference>
<organism evidence="1 2">
    <name type="scientific">Marinobacterium nitratireducens</name>
    <dbReference type="NCBI Taxonomy" id="518897"/>
    <lineage>
        <taxon>Bacteria</taxon>
        <taxon>Pseudomonadati</taxon>
        <taxon>Pseudomonadota</taxon>
        <taxon>Gammaproteobacteria</taxon>
        <taxon>Oceanospirillales</taxon>
        <taxon>Oceanospirillaceae</taxon>
        <taxon>Marinobacterium</taxon>
    </lineage>
</organism>
<dbReference type="RefSeq" id="WP_188857627.1">
    <property type="nucleotide sequence ID" value="NZ_BMLT01000001.1"/>
</dbReference>
<gene>
    <name evidence="1" type="ORF">GCM10011348_03340</name>
</gene>
<comment type="caution">
    <text evidence="1">The sequence shown here is derived from an EMBL/GenBank/DDBJ whole genome shotgun (WGS) entry which is preliminary data.</text>
</comment>
<keyword evidence="2" id="KW-1185">Reference proteome</keyword>
<sequence>MSIKINKQSFLDAAKSDFEFTRETRYLTGIIRLDLGSDSWALTFANGEFVGVADGLNIPDEEAKVIVGGTEEQWSALLEVKPKPFYQCIQSAAVKHGMRINVANETFAYLPALNRMTTLLRQLNNQEG</sequence>
<reference evidence="1 2" key="1">
    <citation type="journal article" date="2014" name="Int. J. Syst. Evol. Microbiol.">
        <title>Complete genome sequence of Corynebacterium casei LMG S-19264T (=DSM 44701T), isolated from a smear-ripened cheese.</title>
        <authorList>
            <consortium name="US DOE Joint Genome Institute (JGI-PGF)"/>
            <person name="Walter F."/>
            <person name="Albersmeier A."/>
            <person name="Kalinowski J."/>
            <person name="Ruckert C."/>
        </authorList>
    </citation>
    <scope>NUCLEOTIDE SEQUENCE [LARGE SCALE GENOMIC DNA]</scope>
    <source>
        <strain evidence="1 2">CGMCC 1.7286</strain>
    </source>
</reference>
<dbReference type="EMBL" id="BMLT01000001">
    <property type="protein sequence ID" value="GGO76349.1"/>
    <property type="molecule type" value="Genomic_DNA"/>
</dbReference>
<accession>A0A917Z985</accession>
<protein>
    <recommendedName>
        <fullName evidence="3">DUF1828 domain-containing protein</fullName>
    </recommendedName>
</protein>
<dbReference type="AlphaFoldDB" id="A0A917Z985"/>
<name>A0A917Z985_9GAMM</name>
<evidence type="ECO:0000313" key="1">
    <source>
        <dbReference type="EMBL" id="GGO76349.1"/>
    </source>
</evidence>
<evidence type="ECO:0008006" key="3">
    <source>
        <dbReference type="Google" id="ProtNLM"/>
    </source>
</evidence>
<proteinExistence type="predicted"/>
<evidence type="ECO:0000313" key="2">
    <source>
        <dbReference type="Proteomes" id="UP000599578"/>
    </source>
</evidence>